<name>A0A182ESD4_ONCOC</name>
<accession>A0A182ESD4</accession>
<evidence type="ECO:0000313" key="2">
    <source>
        <dbReference type="EMBL" id="VDM94780.1"/>
    </source>
</evidence>
<dbReference type="AlphaFoldDB" id="A0A182ESD4"/>
<dbReference type="EMBL" id="UYRW01007142">
    <property type="protein sequence ID" value="VDM94780.1"/>
    <property type="molecule type" value="Genomic_DNA"/>
</dbReference>
<evidence type="ECO:0000313" key="4">
    <source>
        <dbReference type="WBParaSite" id="nOo.2.0.1.t11053-RA"/>
    </source>
</evidence>
<keyword evidence="3" id="KW-1185">Reference proteome</keyword>
<dbReference type="WBParaSite" id="nOo.2.0.1.t11053-RA">
    <property type="protein sequence ID" value="nOo.2.0.1.t11053-RA"/>
    <property type="gene ID" value="nOo.2.0.1.g11053"/>
</dbReference>
<dbReference type="Proteomes" id="UP000271087">
    <property type="component" value="Unassembled WGS sequence"/>
</dbReference>
<protein>
    <submittedName>
        <fullName evidence="4">Transposase</fullName>
    </submittedName>
</protein>
<evidence type="ECO:0000256" key="1">
    <source>
        <dbReference type="SAM" id="MobiDB-lite"/>
    </source>
</evidence>
<organism evidence="4">
    <name type="scientific">Onchocerca ochengi</name>
    <name type="common">Filarial nematode worm</name>
    <dbReference type="NCBI Taxonomy" id="42157"/>
    <lineage>
        <taxon>Eukaryota</taxon>
        <taxon>Metazoa</taxon>
        <taxon>Ecdysozoa</taxon>
        <taxon>Nematoda</taxon>
        <taxon>Chromadorea</taxon>
        <taxon>Rhabditida</taxon>
        <taxon>Spirurina</taxon>
        <taxon>Spiruromorpha</taxon>
        <taxon>Filarioidea</taxon>
        <taxon>Onchocercidae</taxon>
        <taxon>Onchocerca</taxon>
    </lineage>
</organism>
<gene>
    <name evidence="2" type="ORF">NOO_LOCUS11053</name>
</gene>
<feature type="region of interest" description="Disordered" evidence="1">
    <location>
        <begin position="27"/>
        <end position="46"/>
    </location>
</feature>
<proteinExistence type="predicted"/>
<evidence type="ECO:0000313" key="3">
    <source>
        <dbReference type="Proteomes" id="UP000271087"/>
    </source>
</evidence>
<reference evidence="2 3" key="2">
    <citation type="submission" date="2018-08" db="EMBL/GenBank/DDBJ databases">
        <authorList>
            <person name="Laetsch R D."/>
            <person name="Stevens L."/>
            <person name="Kumar S."/>
            <person name="Blaxter L. M."/>
        </authorList>
    </citation>
    <scope>NUCLEOTIDE SEQUENCE [LARGE SCALE GENOMIC DNA]</scope>
</reference>
<sequence length="46" mass="5112">MHTVAAGIPFLKLDFITQSSKSISGKLVEAGRGQAKSRKVKERKRR</sequence>
<feature type="compositionally biased region" description="Basic residues" evidence="1">
    <location>
        <begin position="35"/>
        <end position="46"/>
    </location>
</feature>
<reference evidence="4" key="1">
    <citation type="submission" date="2016-06" db="UniProtKB">
        <authorList>
            <consortium name="WormBaseParasite"/>
        </authorList>
    </citation>
    <scope>IDENTIFICATION</scope>
</reference>